<keyword evidence="4 7" id="KW-0378">Hydrolase</keyword>
<feature type="active site" evidence="7 9">
    <location>
        <position position="148"/>
    </location>
</feature>
<feature type="active site" description="Nucleophile" evidence="7">
    <location>
        <position position="123"/>
    </location>
</feature>
<evidence type="ECO:0000256" key="10">
    <source>
        <dbReference type="RuleBase" id="RU000549"/>
    </source>
</evidence>
<name>A0A1U9QWU9_STRNV</name>
<gene>
    <name evidence="7 13" type="primary">clpP</name>
    <name evidence="13" type="ORF">BBN63_23515</name>
</gene>
<dbReference type="InterPro" id="IPR033135">
    <property type="entry name" value="ClpP_His_AS"/>
</dbReference>
<dbReference type="InterPro" id="IPR029045">
    <property type="entry name" value="ClpP/crotonase-like_dom_sf"/>
</dbReference>
<dbReference type="EMBL" id="CP018047">
    <property type="protein sequence ID" value="AQU68722.1"/>
    <property type="molecule type" value="Genomic_DNA"/>
</dbReference>
<comment type="function">
    <text evidence="7 11">Cleaves peptides in various proteins in a process that requires ATP hydrolysis. Has a chymotrypsin-like activity. Plays a major role in the degradation of misfolded proteins.</text>
</comment>
<reference evidence="13 14" key="1">
    <citation type="submission" date="2016-11" db="EMBL/GenBank/DDBJ databases">
        <title>Complete genome sequence of Streptomyces niveus SCSIO 3406.</title>
        <authorList>
            <person name="Zhu Q."/>
            <person name="Cheng W."/>
            <person name="Song Y."/>
            <person name="Li Q."/>
            <person name="Ju J."/>
        </authorList>
    </citation>
    <scope>NUCLEOTIDE SEQUENCE [LARGE SCALE GENOMIC DNA]</scope>
    <source>
        <strain evidence="13 14">SCSIO 3406</strain>
    </source>
</reference>
<evidence type="ECO:0000256" key="7">
    <source>
        <dbReference type="HAMAP-Rule" id="MF_00444"/>
    </source>
</evidence>
<dbReference type="SUPFAM" id="SSF52096">
    <property type="entry name" value="ClpP/crotonase"/>
    <property type="match status" value="1"/>
</dbReference>
<organism evidence="13 14">
    <name type="scientific">Streptomyces niveus</name>
    <name type="common">Streptomyces spheroides</name>
    <dbReference type="NCBI Taxonomy" id="193462"/>
    <lineage>
        <taxon>Bacteria</taxon>
        <taxon>Bacillati</taxon>
        <taxon>Actinomycetota</taxon>
        <taxon>Actinomycetes</taxon>
        <taxon>Kitasatosporales</taxon>
        <taxon>Streptomycetaceae</taxon>
        <taxon>Streptomyces</taxon>
    </lineage>
</organism>
<dbReference type="PROSITE" id="PS00381">
    <property type="entry name" value="CLP_PROTEASE_SER"/>
    <property type="match status" value="1"/>
</dbReference>
<dbReference type="HAMAP" id="MF_00444">
    <property type="entry name" value="ClpP"/>
    <property type="match status" value="1"/>
</dbReference>
<dbReference type="InterPro" id="IPR018215">
    <property type="entry name" value="ClpP_Ser_AS"/>
</dbReference>
<dbReference type="Gene3D" id="3.90.226.10">
    <property type="entry name" value="2-enoyl-CoA Hydratase, Chain A, domain 1"/>
    <property type="match status" value="1"/>
</dbReference>
<evidence type="ECO:0000256" key="9">
    <source>
        <dbReference type="PROSITE-ProRule" id="PRU10086"/>
    </source>
</evidence>
<dbReference type="GO" id="GO:0051117">
    <property type="term" value="F:ATPase binding"/>
    <property type="evidence" value="ECO:0007669"/>
    <property type="project" value="TreeGrafter"/>
</dbReference>
<dbReference type="PROSITE" id="PS00382">
    <property type="entry name" value="CLP_PROTEASE_HIS"/>
    <property type="match status" value="1"/>
</dbReference>
<dbReference type="KEGG" id="snw:BBN63_23515"/>
<dbReference type="Proteomes" id="UP000189677">
    <property type="component" value="Chromosome"/>
</dbReference>
<dbReference type="NCBIfam" id="NF009205">
    <property type="entry name" value="PRK12553.1"/>
    <property type="match status" value="1"/>
</dbReference>
<evidence type="ECO:0000256" key="12">
    <source>
        <dbReference type="RuleBase" id="RU003567"/>
    </source>
</evidence>
<comment type="subunit">
    <text evidence="7">Fourteen ClpP subunits assemble into 2 heptameric rings which stack back to back to give a disk-like structure with a central cavity, resembling the structure of eukaryotic proteasomes.</text>
</comment>
<evidence type="ECO:0000313" key="14">
    <source>
        <dbReference type="Proteomes" id="UP000189677"/>
    </source>
</evidence>
<evidence type="ECO:0000256" key="2">
    <source>
        <dbReference type="ARBA" id="ARBA00022490"/>
    </source>
</evidence>
<feature type="active site" evidence="8">
    <location>
        <position position="123"/>
    </location>
</feature>
<dbReference type="CDD" id="cd07017">
    <property type="entry name" value="S14_ClpP_2"/>
    <property type="match status" value="1"/>
</dbReference>
<dbReference type="FunFam" id="3.90.226.10:FF:000002">
    <property type="entry name" value="ATP-dependent Clp protease proteolytic subunit"/>
    <property type="match status" value="1"/>
</dbReference>
<dbReference type="GO" id="GO:0006515">
    <property type="term" value="P:protein quality control for misfolded or incompletely synthesized proteins"/>
    <property type="evidence" value="ECO:0007669"/>
    <property type="project" value="TreeGrafter"/>
</dbReference>
<evidence type="ECO:0000256" key="6">
    <source>
        <dbReference type="ARBA" id="ARBA00034021"/>
    </source>
</evidence>
<dbReference type="AlphaFoldDB" id="A0A1U9QWU9"/>
<sequence length="227" mass="24681">MVNTHMSNYPGASASGLYTGPQVDNRYVVPRFVERTSQGVREYDPYAKLFEERVIFLGVQIDDASANDVMAQLLCLESMDPDRDISIYINSPGGSMTALTAIYDTMQFVKPDIQTVCMGQAASAAAVLLAAGTAGKRLALPNARVLIHQPSSQTGREQLSDLEIAANEILRMRAQLEDMLAKHSTTPIEKVRDDIERDKILTAEDALAYGLVDQIVSTRKTTAAAAA</sequence>
<dbReference type="InterPro" id="IPR023562">
    <property type="entry name" value="ClpP/TepA"/>
</dbReference>
<protein>
    <recommendedName>
        <fullName evidence="7 12">ATP-dependent Clp protease proteolytic subunit</fullName>
        <ecNumber evidence="7 10">3.4.21.92</ecNumber>
    </recommendedName>
    <alternativeName>
        <fullName evidence="7">Endopeptidase Clp</fullName>
    </alternativeName>
</protein>
<dbReference type="PANTHER" id="PTHR10381:SF26">
    <property type="entry name" value="ATP-DEPENDENT CLP PROTEASE PROTEOLYTIC SUBUNIT-LIKE-RELATED"/>
    <property type="match status" value="1"/>
</dbReference>
<comment type="subcellular location">
    <subcellularLocation>
        <location evidence="7">Cytoplasm</location>
    </subcellularLocation>
</comment>
<keyword evidence="5 7" id="KW-0720">Serine protease</keyword>
<evidence type="ECO:0000256" key="11">
    <source>
        <dbReference type="RuleBase" id="RU000550"/>
    </source>
</evidence>
<dbReference type="EC" id="3.4.21.92" evidence="7 10"/>
<dbReference type="OrthoDB" id="9802800at2"/>
<keyword evidence="3 7" id="KW-0645">Protease</keyword>
<comment type="similarity">
    <text evidence="1 7 12">Belongs to the peptidase S14 family.</text>
</comment>
<evidence type="ECO:0000256" key="8">
    <source>
        <dbReference type="PROSITE-ProRule" id="PRU10085"/>
    </source>
</evidence>
<dbReference type="GO" id="GO:0004252">
    <property type="term" value="F:serine-type endopeptidase activity"/>
    <property type="evidence" value="ECO:0007669"/>
    <property type="project" value="UniProtKB-UniRule"/>
</dbReference>
<dbReference type="InterPro" id="IPR001907">
    <property type="entry name" value="ClpP"/>
</dbReference>
<keyword evidence="2 7" id="KW-0963">Cytoplasm</keyword>
<dbReference type="NCBIfam" id="NF001368">
    <property type="entry name" value="PRK00277.1"/>
    <property type="match status" value="1"/>
</dbReference>
<evidence type="ECO:0000313" key="13">
    <source>
        <dbReference type="EMBL" id="AQU68722.1"/>
    </source>
</evidence>
<evidence type="ECO:0000256" key="3">
    <source>
        <dbReference type="ARBA" id="ARBA00022670"/>
    </source>
</evidence>
<dbReference type="Pfam" id="PF00574">
    <property type="entry name" value="CLP_protease"/>
    <property type="match status" value="1"/>
</dbReference>
<dbReference type="RefSeq" id="WP_078077341.1">
    <property type="nucleotide sequence ID" value="NZ_CP018047.1"/>
</dbReference>
<accession>A0A1U9QWU9</accession>
<dbReference type="GO" id="GO:0005737">
    <property type="term" value="C:cytoplasm"/>
    <property type="evidence" value="ECO:0007669"/>
    <property type="project" value="UniProtKB-SubCell"/>
</dbReference>
<evidence type="ECO:0000256" key="1">
    <source>
        <dbReference type="ARBA" id="ARBA00007039"/>
    </source>
</evidence>
<dbReference type="GO" id="GO:0004176">
    <property type="term" value="F:ATP-dependent peptidase activity"/>
    <property type="evidence" value="ECO:0007669"/>
    <property type="project" value="InterPro"/>
</dbReference>
<dbReference type="PRINTS" id="PR00127">
    <property type="entry name" value="CLPPROTEASEP"/>
</dbReference>
<proteinExistence type="inferred from homology"/>
<evidence type="ECO:0000256" key="4">
    <source>
        <dbReference type="ARBA" id="ARBA00022801"/>
    </source>
</evidence>
<dbReference type="PANTHER" id="PTHR10381">
    <property type="entry name" value="ATP-DEPENDENT CLP PROTEASE PROTEOLYTIC SUBUNIT"/>
    <property type="match status" value="1"/>
</dbReference>
<dbReference type="GO" id="GO:0009368">
    <property type="term" value="C:endopeptidase Clp complex"/>
    <property type="evidence" value="ECO:0007669"/>
    <property type="project" value="TreeGrafter"/>
</dbReference>
<comment type="catalytic activity">
    <reaction evidence="6 7 9">
        <text>Hydrolysis of proteins to small peptides in the presence of ATP and magnesium. alpha-casein is the usual test substrate. In the absence of ATP, only oligopeptides shorter than five residues are hydrolyzed (such as succinyl-Leu-Tyr-|-NHMec, and Leu-Tyr-Leu-|-Tyr-Trp, in which cleavage of the -Tyr-|-Leu- and -Tyr-|-Trp bonds also occurs).</text>
        <dbReference type="EC" id="3.4.21.92"/>
    </reaction>
</comment>
<evidence type="ECO:0000256" key="5">
    <source>
        <dbReference type="ARBA" id="ARBA00022825"/>
    </source>
</evidence>
<keyword evidence="14" id="KW-1185">Reference proteome</keyword>